<sequence>MPRLVDRKGVDRYVSCQALSAFLSVPIFRLFHPMDKRFGGAFLGVIIYKAIAWSIAPAASEWSTEALEAVAIALFVTAVLELQDWWLSKSDTTTDETKVSEAT</sequence>
<keyword evidence="1" id="KW-0472">Membrane</keyword>
<accession>A0A2A8CVT4</accession>
<dbReference type="Proteomes" id="UP000220102">
    <property type="component" value="Unassembled WGS sequence"/>
</dbReference>
<dbReference type="AlphaFoldDB" id="A0A2A8CVT4"/>
<keyword evidence="1" id="KW-1133">Transmembrane helix</keyword>
<feature type="transmembrane region" description="Helical" evidence="1">
    <location>
        <begin position="38"/>
        <end position="56"/>
    </location>
</feature>
<comment type="caution">
    <text evidence="2">The sequence shown here is derived from an EMBL/GenBank/DDBJ whole genome shotgun (WGS) entry which is preliminary data.</text>
</comment>
<evidence type="ECO:0000313" key="3">
    <source>
        <dbReference type="Proteomes" id="UP000220102"/>
    </source>
</evidence>
<keyword evidence="1" id="KW-0812">Transmembrane</keyword>
<keyword evidence="3" id="KW-1185">Reference proteome</keyword>
<evidence type="ECO:0000313" key="2">
    <source>
        <dbReference type="EMBL" id="PEN12707.1"/>
    </source>
</evidence>
<dbReference type="EMBL" id="PDEQ01000006">
    <property type="protein sequence ID" value="PEN12707.1"/>
    <property type="molecule type" value="Genomic_DNA"/>
</dbReference>
<proteinExistence type="predicted"/>
<evidence type="ECO:0000256" key="1">
    <source>
        <dbReference type="SAM" id="Phobius"/>
    </source>
</evidence>
<reference evidence="2 3" key="1">
    <citation type="submission" date="2017-10" db="EMBL/GenBank/DDBJ databases">
        <title>Draft genome of Longibacter Salinarum.</title>
        <authorList>
            <person name="Goh K.M."/>
            <person name="Shamsir M.S."/>
            <person name="Lim S.W."/>
        </authorList>
    </citation>
    <scope>NUCLEOTIDE SEQUENCE [LARGE SCALE GENOMIC DNA]</scope>
    <source>
        <strain evidence="2 3">KCTC 52045</strain>
    </source>
</reference>
<organism evidence="2 3">
    <name type="scientific">Longibacter salinarum</name>
    <dbReference type="NCBI Taxonomy" id="1850348"/>
    <lineage>
        <taxon>Bacteria</taxon>
        <taxon>Pseudomonadati</taxon>
        <taxon>Rhodothermota</taxon>
        <taxon>Rhodothermia</taxon>
        <taxon>Rhodothermales</taxon>
        <taxon>Salisaetaceae</taxon>
        <taxon>Longibacter</taxon>
    </lineage>
</organism>
<gene>
    <name evidence="2" type="ORF">CRI94_11810</name>
</gene>
<name>A0A2A8CVT4_9BACT</name>
<protein>
    <submittedName>
        <fullName evidence="2">Uncharacterized protein</fullName>
    </submittedName>
</protein>